<accession>A0A9W4XQM0</accession>
<gene>
    <name evidence="2" type="ORF">PDIGIT_LOCUS13206</name>
</gene>
<sequence>MMHSSRPGIIDYQMIPDQHYYPTSSNSGSNLIITAVQAPAQELENESSQQLIISRPRDAFAWDAAFVPRREILKPSKTSKPTRRTDLSLLPSQRSIAGLSGLPNTSKPKPDPPKPCKACGQPNNLQCAGVVYICGECNRFTSLPATPLWQPAPSIHKPAPKVLRDRCSTCFPVLSCRNAEPSQFFDLCPKCDNLTQETLQDLIEFEGDIRSLPIALNYPTPPWLNPRKPGKDLQDWCHHLSLAGREAKYKMSKSATATNGRDLVERILTQNPKFNRRHAGERRTPRKHDITVVPKISDIGSKPGKVQHRFREDRKYTRRLSFDESASEDEEAEAALASHRTEHGQEDPGTPSDEDSLCDTLLEESSSSLETASLMTLTATRSEEDCVKEVTCALVTFEQMGL</sequence>
<feature type="compositionally biased region" description="Basic and acidic residues" evidence="1">
    <location>
        <begin position="281"/>
        <end position="290"/>
    </location>
</feature>
<dbReference type="Proteomes" id="UP001152607">
    <property type="component" value="Unassembled WGS sequence"/>
</dbReference>
<organism evidence="2 3">
    <name type="scientific">Periconia digitata</name>
    <dbReference type="NCBI Taxonomy" id="1303443"/>
    <lineage>
        <taxon>Eukaryota</taxon>
        <taxon>Fungi</taxon>
        <taxon>Dikarya</taxon>
        <taxon>Ascomycota</taxon>
        <taxon>Pezizomycotina</taxon>
        <taxon>Dothideomycetes</taxon>
        <taxon>Pleosporomycetidae</taxon>
        <taxon>Pleosporales</taxon>
        <taxon>Massarineae</taxon>
        <taxon>Periconiaceae</taxon>
        <taxon>Periconia</taxon>
    </lineage>
</organism>
<proteinExistence type="predicted"/>
<feature type="region of interest" description="Disordered" evidence="1">
    <location>
        <begin position="268"/>
        <end position="290"/>
    </location>
</feature>
<dbReference type="EMBL" id="CAOQHR010000010">
    <property type="protein sequence ID" value="CAI6340038.1"/>
    <property type="molecule type" value="Genomic_DNA"/>
</dbReference>
<reference evidence="2" key="1">
    <citation type="submission" date="2023-01" db="EMBL/GenBank/DDBJ databases">
        <authorList>
            <person name="Van Ghelder C."/>
            <person name="Rancurel C."/>
        </authorList>
    </citation>
    <scope>NUCLEOTIDE SEQUENCE</scope>
    <source>
        <strain evidence="2">CNCM I-4278</strain>
    </source>
</reference>
<evidence type="ECO:0000313" key="3">
    <source>
        <dbReference type="Proteomes" id="UP001152607"/>
    </source>
</evidence>
<name>A0A9W4XQM0_9PLEO</name>
<feature type="region of interest" description="Disordered" evidence="1">
    <location>
        <begin position="96"/>
        <end position="116"/>
    </location>
</feature>
<protein>
    <submittedName>
        <fullName evidence="2">Uncharacterized protein</fullName>
    </submittedName>
</protein>
<evidence type="ECO:0000313" key="2">
    <source>
        <dbReference type="EMBL" id="CAI6340038.1"/>
    </source>
</evidence>
<keyword evidence="3" id="KW-1185">Reference proteome</keyword>
<feature type="region of interest" description="Disordered" evidence="1">
    <location>
        <begin position="321"/>
        <end position="357"/>
    </location>
</feature>
<evidence type="ECO:0000256" key="1">
    <source>
        <dbReference type="SAM" id="MobiDB-lite"/>
    </source>
</evidence>
<dbReference type="AlphaFoldDB" id="A0A9W4XQM0"/>
<comment type="caution">
    <text evidence="2">The sequence shown here is derived from an EMBL/GenBank/DDBJ whole genome shotgun (WGS) entry which is preliminary data.</text>
</comment>